<name>A0A2G7GAH5_9EURO</name>
<dbReference type="Proteomes" id="UP000231358">
    <property type="component" value="Unassembled WGS sequence"/>
</dbReference>
<dbReference type="PANTHER" id="PTHR11654">
    <property type="entry name" value="OLIGOPEPTIDE TRANSPORTER-RELATED"/>
    <property type="match status" value="1"/>
</dbReference>
<feature type="transmembrane region" description="Helical" evidence="7">
    <location>
        <begin position="111"/>
        <end position="134"/>
    </location>
</feature>
<accession>A0A2G7GAH5</accession>
<comment type="similarity">
    <text evidence="2">Belongs to the major facilitator superfamily. Proton-dependent oligopeptide transporter (POT/PTR) (TC 2.A.17) family.</text>
</comment>
<keyword evidence="9" id="KW-1185">Reference proteome</keyword>
<feature type="region of interest" description="Disordered" evidence="6">
    <location>
        <begin position="1"/>
        <end position="20"/>
    </location>
</feature>
<comment type="caution">
    <text evidence="8">The sequence shown here is derived from an EMBL/GenBank/DDBJ whole genome shotgun (WGS) entry which is preliminary data.</text>
</comment>
<keyword evidence="5 7" id="KW-0472">Membrane</keyword>
<organism evidence="8 9">
    <name type="scientific">Aspergillus arachidicola</name>
    <dbReference type="NCBI Taxonomy" id="656916"/>
    <lineage>
        <taxon>Eukaryota</taxon>
        <taxon>Fungi</taxon>
        <taxon>Dikarya</taxon>
        <taxon>Ascomycota</taxon>
        <taxon>Pezizomycotina</taxon>
        <taxon>Eurotiomycetes</taxon>
        <taxon>Eurotiomycetidae</taxon>
        <taxon>Eurotiales</taxon>
        <taxon>Aspergillaceae</taxon>
        <taxon>Aspergillus</taxon>
        <taxon>Aspergillus subgen. Circumdati</taxon>
    </lineage>
</organism>
<feature type="transmembrane region" description="Helical" evidence="7">
    <location>
        <begin position="366"/>
        <end position="387"/>
    </location>
</feature>
<evidence type="ECO:0000256" key="1">
    <source>
        <dbReference type="ARBA" id="ARBA00004141"/>
    </source>
</evidence>
<dbReference type="EMBL" id="NEXV01000042">
    <property type="protein sequence ID" value="PIG89832.1"/>
    <property type="molecule type" value="Genomic_DNA"/>
</dbReference>
<keyword evidence="3 7" id="KW-0812">Transmembrane</keyword>
<feature type="transmembrane region" description="Helical" evidence="7">
    <location>
        <begin position="146"/>
        <end position="167"/>
    </location>
</feature>
<dbReference type="GO" id="GO:0016020">
    <property type="term" value="C:membrane"/>
    <property type="evidence" value="ECO:0007669"/>
    <property type="project" value="UniProtKB-SubCell"/>
</dbReference>
<sequence>MARIVEAGSGPADINDEPRDATEEEIESLRHVVDKLPRKVWVSLIVSGAERFTYYTITTPWQNYIQNGPGDGAVPGALGLGQSRATMIFNGFYLFYYLVPIPVALVSDAWLGRYAVLCISLSLYFCGTLVQFITSLPSLFHYESGLAGLVLSMILIGIGVGGTKAAITPFIGDQYPAKPAQVKTLATGERVIIDRTLTLQYVYNVYYWSAPPRTNGWHRLTHRRITNIAALSILASTYLEKERGFWAANVLALCSSWIGVALLAIFGKELERYPAQGGVLLKAGKVLAYAIHDKFKIDAARPRYQLEKHNRAVPWTDRFVTEIKSGLRACQVMAWFVLFHLGINQMTNNLVSQAGEMQLDSFPNDGIQVLNPIACVLLGPVIQKLLYPTLARYQIPFGPLMRMTMAFFTMAATFAYAAGVQKMIYNSGPCYEAPLVCPAAQRIGQPALPNRIKVWVQTPIYVILAVSEIFGFVTLSEYSYSKAPKDMRTVVQSMRQLSAGIGSAIGIALGPVSRDPKVLWMDVGLAVSLALSGVLFWAVMGHLEKDKEDLDTMYLSEDQDRAAHTGGEANSGTKN</sequence>
<feature type="transmembrane region" description="Helical" evidence="7">
    <location>
        <begin position="245"/>
        <end position="266"/>
    </location>
</feature>
<dbReference type="Gene3D" id="1.20.1250.20">
    <property type="entry name" value="MFS general substrate transporter like domains"/>
    <property type="match status" value="1"/>
</dbReference>
<dbReference type="GO" id="GO:0022857">
    <property type="term" value="F:transmembrane transporter activity"/>
    <property type="evidence" value="ECO:0007669"/>
    <property type="project" value="InterPro"/>
</dbReference>
<feature type="transmembrane region" description="Helical" evidence="7">
    <location>
        <begin position="496"/>
        <end position="513"/>
    </location>
</feature>
<evidence type="ECO:0000256" key="2">
    <source>
        <dbReference type="ARBA" id="ARBA00005982"/>
    </source>
</evidence>
<feature type="transmembrane region" description="Helical" evidence="7">
    <location>
        <begin position="87"/>
        <end position="105"/>
    </location>
</feature>
<proteinExistence type="inferred from homology"/>
<reference evidence="8 9" key="1">
    <citation type="submission" date="2017-05" db="EMBL/GenBank/DDBJ databases">
        <title>Genome sequence for an aflatoxigenic pathogen of Argentinian peanut, Aspergillus arachidicola.</title>
        <authorList>
            <person name="Moore G."/>
            <person name="Beltz S.B."/>
            <person name="Mack B.M."/>
        </authorList>
    </citation>
    <scope>NUCLEOTIDE SEQUENCE [LARGE SCALE GENOMIC DNA]</scope>
    <source>
        <strain evidence="8 9">CBS 117610</strain>
    </source>
</reference>
<gene>
    <name evidence="8" type="ORF">AARAC_005860</name>
</gene>
<evidence type="ECO:0000256" key="4">
    <source>
        <dbReference type="ARBA" id="ARBA00022989"/>
    </source>
</evidence>
<keyword evidence="4 7" id="KW-1133">Transmembrane helix</keyword>
<evidence type="ECO:0000256" key="3">
    <source>
        <dbReference type="ARBA" id="ARBA00022692"/>
    </source>
</evidence>
<dbReference type="SUPFAM" id="SSF103473">
    <property type="entry name" value="MFS general substrate transporter"/>
    <property type="match status" value="2"/>
</dbReference>
<feature type="transmembrane region" description="Helical" evidence="7">
    <location>
        <begin position="519"/>
        <end position="540"/>
    </location>
</feature>
<dbReference type="InterPro" id="IPR036259">
    <property type="entry name" value="MFS_trans_sf"/>
</dbReference>
<evidence type="ECO:0000313" key="8">
    <source>
        <dbReference type="EMBL" id="PIG89832.1"/>
    </source>
</evidence>
<evidence type="ECO:0000256" key="6">
    <source>
        <dbReference type="SAM" id="MobiDB-lite"/>
    </source>
</evidence>
<dbReference type="Pfam" id="PF00854">
    <property type="entry name" value="PTR2"/>
    <property type="match status" value="1"/>
</dbReference>
<evidence type="ECO:0000256" key="5">
    <source>
        <dbReference type="ARBA" id="ARBA00023136"/>
    </source>
</evidence>
<feature type="transmembrane region" description="Helical" evidence="7">
    <location>
        <begin position="454"/>
        <end position="475"/>
    </location>
</feature>
<evidence type="ECO:0000256" key="7">
    <source>
        <dbReference type="SAM" id="Phobius"/>
    </source>
</evidence>
<dbReference type="AlphaFoldDB" id="A0A2G7GAH5"/>
<comment type="subcellular location">
    <subcellularLocation>
        <location evidence="1">Membrane</location>
        <topology evidence="1">Multi-pass membrane protein</topology>
    </subcellularLocation>
</comment>
<evidence type="ECO:0000313" key="9">
    <source>
        <dbReference type="Proteomes" id="UP000231358"/>
    </source>
</evidence>
<feature type="transmembrane region" description="Helical" evidence="7">
    <location>
        <begin position="399"/>
        <end position="419"/>
    </location>
</feature>
<protein>
    <submittedName>
        <fullName evidence="8">Oligopeptide transporter</fullName>
    </submittedName>
</protein>
<dbReference type="InterPro" id="IPR000109">
    <property type="entry name" value="POT_fam"/>
</dbReference>